<evidence type="ECO:0000313" key="2">
    <source>
        <dbReference type="EMBL" id="CAF5172135.1"/>
    </source>
</evidence>
<name>A0A8S3GVI9_9BILA</name>
<organism evidence="2 3">
    <name type="scientific">Rotaria magnacalcarata</name>
    <dbReference type="NCBI Taxonomy" id="392030"/>
    <lineage>
        <taxon>Eukaryota</taxon>
        <taxon>Metazoa</taxon>
        <taxon>Spiralia</taxon>
        <taxon>Gnathifera</taxon>
        <taxon>Rotifera</taxon>
        <taxon>Eurotatoria</taxon>
        <taxon>Bdelloidea</taxon>
        <taxon>Philodinida</taxon>
        <taxon>Philodinidae</taxon>
        <taxon>Rotaria</taxon>
    </lineage>
</organism>
<dbReference type="Proteomes" id="UP000676336">
    <property type="component" value="Unassembled WGS sequence"/>
</dbReference>
<feature type="non-terminal residue" evidence="2">
    <location>
        <position position="284"/>
    </location>
</feature>
<feature type="compositionally biased region" description="Polar residues" evidence="1">
    <location>
        <begin position="260"/>
        <end position="270"/>
    </location>
</feature>
<accession>A0A8S3GVI9</accession>
<evidence type="ECO:0000256" key="1">
    <source>
        <dbReference type="SAM" id="MobiDB-lite"/>
    </source>
</evidence>
<evidence type="ECO:0000313" key="3">
    <source>
        <dbReference type="Proteomes" id="UP000676336"/>
    </source>
</evidence>
<dbReference type="EMBL" id="CAJOBI010312568">
    <property type="protein sequence ID" value="CAF5172135.1"/>
    <property type="molecule type" value="Genomic_DNA"/>
</dbReference>
<feature type="compositionally biased region" description="Acidic residues" evidence="1">
    <location>
        <begin position="274"/>
        <end position="284"/>
    </location>
</feature>
<gene>
    <name evidence="2" type="ORF">SMN809_LOCUS66042</name>
</gene>
<proteinExistence type="predicted"/>
<dbReference type="AlphaFoldDB" id="A0A8S3GVI9"/>
<protein>
    <submittedName>
        <fullName evidence="2">Uncharacterized protein</fullName>
    </submittedName>
</protein>
<reference evidence="2" key="1">
    <citation type="submission" date="2021-02" db="EMBL/GenBank/DDBJ databases">
        <authorList>
            <person name="Nowell W R."/>
        </authorList>
    </citation>
    <scope>NUCLEOTIDE SEQUENCE</scope>
</reference>
<sequence length="284" mass="32878">MGPTRIVDQYLFYCKEMCSDFEPLGKISLFTILEICKASTRKSLQGINYFAAEGGEAFDGIKKLIEDKAALSMDSERLIENLKRARFYLKSDYKVHVRRSSDIADHCCAYALSDLKGQNFVQDCDHEHDQSCIECSNLSNTLNETERFIKQTETDEELLDRAVKKFQSYRESIEAWKAHLLRSINQDLCRENLLNKLSNDEIYLNLDWAMKFLPVKSRQPQSEFFDKRGISWHITVVMKNDESFDKEDSVFDEDGDALDDSQQTSDQAMSDFSIENEEDTNDII</sequence>
<feature type="region of interest" description="Disordered" evidence="1">
    <location>
        <begin position="248"/>
        <end position="284"/>
    </location>
</feature>
<feature type="compositionally biased region" description="Acidic residues" evidence="1">
    <location>
        <begin position="250"/>
        <end position="259"/>
    </location>
</feature>
<comment type="caution">
    <text evidence="2">The sequence shown here is derived from an EMBL/GenBank/DDBJ whole genome shotgun (WGS) entry which is preliminary data.</text>
</comment>